<keyword evidence="2 4" id="KW-0862">Zinc</keyword>
<evidence type="ECO:0000259" key="5">
    <source>
        <dbReference type="Pfam" id="PF00107"/>
    </source>
</evidence>
<dbReference type="Gene3D" id="3.90.180.10">
    <property type="entry name" value="Medium-chain alcohol dehydrogenases, catalytic domain"/>
    <property type="match status" value="1"/>
</dbReference>
<dbReference type="AlphaFoldDB" id="A0AAJ1IC93"/>
<evidence type="ECO:0000256" key="1">
    <source>
        <dbReference type="ARBA" id="ARBA00022723"/>
    </source>
</evidence>
<comment type="caution">
    <text evidence="7">The sequence shown here is derived from an EMBL/GenBank/DDBJ whole genome shotgun (WGS) entry which is preliminary data.</text>
</comment>
<dbReference type="Pfam" id="PF00107">
    <property type="entry name" value="ADH_zinc_N"/>
    <property type="match status" value="1"/>
</dbReference>
<dbReference type="GO" id="GO:0008270">
    <property type="term" value="F:zinc ion binding"/>
    <property type="evidence" value="ECO:0007669"/>
    <property type="project" value="InterPro"/>
</dbReference>
<dbReference type="InterPro" id="IPR050129">
    <property type="entry name" value="Zn_alcohol_dh"/>
</dbReference>
<organism evidence="7 8">
    <name type="scientific">Candidatus Thalassospirochaeta sargassi</name>
    <dbReference type="NCBI Taxonomy" id="3119039"/>
    <lineage>
        <taxon>Bacteria</taxon>
        <taxon>Pseudomonadati</taxon>
        <taxon>Spirochaetota</taxon>
        <taxon>Spirochaetia</taxon>
        <taxon>Spirochaetales</taxon>
        <taxon>Spirochaetaceae</taxon>
        <taxon>Candidatus Thalassospirochaeta</taxon>
    </lineage>
</organism>
<dbReference type="InterPro" id="IPR013149">
    <property type="entry name" value="ADH-like_C"/>
</dbReference>
<proteinExistence type="inferred from homology"/>
<feature type="domain" description="Alcohol dehydrogenase-like N-terminal" evidence="6">
    <location>
        <begin position="23"/>
        <end position="133"/>
    </location>
</feature>
<dbReference type="GO" id="GO:0016491">
    <property type="term" value="F:oxidoreductase activity"/>
    <property type="evidence" value="ECO:0007669"/>
    <property type="project" value="UniProtKB-KW"/>
</dbReference>
<dbReference type="InterPro" id="IPR013154">
    <property type="entry name" value="ADH-like_N"/>
</dbReference>
<feature type="domain" description="Alcohol dehydrogenase-like C-terminal" evidence="5">
    <location>
        <begin position="172"/>
        <end position="296"/>
    </location>
</feature>
<dbReference type="SUPFAM" id="SSF51735">
    <property type="entry name" value="NAD(P)-binding Rossmann-fold domains"/>
    <property type="match status" value="1"/>
</dbReference>
<dbReference type="InterPro" id="IPR002328">
    <property type="entry name" value="ADH_Zn_CS"/>
</dbReference>
<evidence type="ECO:0000313" key="7">
    <source>
        <dbReference type="EMBL" id="MDC7225143.1"/>
    </source>
</evidence>
<comment type="cofactor">
    <cofactor evidence="4">
        <name>Zn(2+)</name>
        <dbReference type="ChEBI" id="CHEBI:29105"/>
    </cofactor>
</comment>
<name>A0AAJ1IC93_9SPIO</name>
<dbReference type="Proteomes" id="UP001221217">
    <property type="component" value="Unassembled WGS sequence"/>
</dbReference>
<dbReference type="PANTHER" id="PTHR43401">
    <property type="entry name" value="L-THREONINE 3-DEHYDROGENASE"/>
    <property type="match status" value="1"/>
</dbReference>
<keyword evidence="3" id="KW-0560">Oxidoreductase</keyword>
<evidence type="ECO:0000259" key="6">
    <source>
        <dbReference type="Pfam" id="PF08240"/>
    </source>
</evidence>
<dbReference type="PROSITE" id="PS00059">
    <property type="entry name" value="ADH_ZINC"/>
    <property type="match status" value="1"/>
</dbReference>
<evidence type="ECO:0000256" key="3">
    <source>
        <dbReference type="ARBA" id="ARBA00023002"/>
    </source>
</evidence>
<protein>
    <submittedName>
        <fullName evidence="7">Alcohol dehydrogenase catalytic domain-containing protein</fullName>
    </submittedName>
</protein>
<comment type="similarity">
    <text evidence="4">Belongs to the zinc-containing alcohol dehydrogenase family.</text>
</comment>
<dbReference type="InterPro" id="IPR036291">
    <property type="entry name" value="NAD(P)-bd_dom_sf"/>
</dbReference>
<sequence length="338" mass="36862">MKAFIISGKQKVEFISVNIKPPGKEELLITVKTIGLCGSDLKSYNNENPMVKYPIIPGHEIGGVVVAKGSDVPDSIRIGDKGTVFPYTYCGVCPACKLGRFNTCAENRTMGVARDGAATEQILIRYKDFISCPELDFSEIALIEPLSVGRHAAMRAGDVRGKNVLIYGLGIVGVGVLLELKKQGAHVIVADISEKKLELAKSIGAEHIINLNDSDYSDQLDAFKSSGISAIFDAVGAAAIVSAAIENCSVAGIVVLIGYYNDMHPFNSKLIVSKELTVSGARNALKSDMESVRDLLLQNKRLKDLLITKCFDYKKIEQAFRYWNKKKSSVRKIIIEMN</sequence>
<evidence type="ECO:0000256" key="4">
    <source>
        <dbReference type="RuleBase" id="RU361277"/>
    </source>
</evidence>
<dbReference type="EMBL" id="JAQQAL010000002">
    <property type="protein sequence ID" value="MDC7225143.1"/>
    <property type="molecule type" value="Genomic_DNA"/>
</dbReference>
<dbReference type="Pfam" id="PF08240">
    <property type="entry name" value="ADH_N"/>
    <property type="match status" value="1"/>
</dbReference>
<evidence type="ECO:0000313" key="8">
    <source>
        <dbReference type="Proteomes" id="UP001221217"/>
    </source>
</evidence>
<dbReference type="InterPro" id="IPR011032">
    <property type="entry name" value="GroES-like_sf"/>
</dbReference>
<keyword evidence="1 4" id="KW-0479">Metal-binding</keyword>
<accession>A0AAJ1IC93</accession>
<gene>
    <name evidence="7" type="ORF">PQJ61_00090</name>
</gene>
<dbReference type="PANTHER" id="PTHR43401:SF2">
    <property type="entry name" value="L-THREONINE 3-DEHYDROGENASE"/>
    <property type="match status" value="1"/>
</dbReference>
<reference evidence="7 8" key="1">
    <citation type="submission" date="2022-12" db="EMBL/GenBank/DDBJ databases">
        <title>Metagenome assembled genome from gulf of manar.</title>
        <authorList>
            <person name="Kohli P."/>
            <person name="Pk S."/>
            <person name="Venkata Ramana C."/>
            <person name="Sasikala C."/>
        </authorList>
    </citation>
    <scope>NUCLEOTIDE SEQUENCE [LARGE SCALE GENOMIC DNA]</scope>
    <source>
        <strain evidence="7">JB008</strain>
    </source>
</reference>
<dbReference type="SUPFAM" id="SSF50129">
    <property type="entry name" value="GroES-like"/>
    <property type="match status" value="1"/>
</dbReference>
<dbReference type="Gene3D" id="3.40.50.720">
    <property type="entry name" value="NAD(P)-binding Rossmann-like Domain"/>
    <property type="match status" value="1"/>
</dbReference>
<evidence type="ECO:0000256" key="2">
    <source>
        <dbReference type="ARBA" id="ARBA00022833"/>
    </source>
</evidence>